<dbReference type="Proteomes" id="UP001253193">
    <property type="component" value="Unassembled WGS sequence"/>
</dbReference>
<dbReference type="AlphaFoldDB" id="A0AAW8Q0D8"/>
<gene>
    <name evidence="1" type="ORF">QX249_10675</name>
</gene>
<evidence type="ECO:0000313" key="2">
    <source>
        <dbReference type="Proteomes" id="UP001253193"/>
    </source>
</evidence>
<proteinExistence type="predicted"/>
<name>A0AAW8Q0D8_VIBPH</name>
<dbReference type="EMBL" id="JAUHGG010000003">
    <property type="protein sequence ID" value="MDS1821125.1"/>
    <property type="molecule type" value="Genomic_DNA"/>
</dbReference>
<protein>
    <submittedName>
        <fullName evidence="1">Uncharacterized protein</fullName>
    </submittedName>
</protein>
<evidence type="ECO:0000313" key="1">
    <source>
        <dbReference type="EMBL" id="MDS1821125.1"/>
    </source>
</evidence>
<organism evidence="1 2">
    <name type="scientific">Vibrio parahaemolyticus</name>
    <dbReference type="NCBI Taxonomy" id="670"/>
    <lineage>
        <taxon>Bacteria</taxon>
        <taxon>Pseudomonadati</taxon>
        <taxon>Pseudomonadota</taxon>
        <taxon>Gammaproteobacteria</taxon>
        <taxon>Vibrionales</taxon>
        <taxon>Vibrionaceae</taxon>
        <taxon>Vibrio</taxon>
    </lineage>
</organism>
<dbReference type="RefSeq" id="WP_311019978.1">
    <property type="nucleotide sequence ID" value="NZ_JAUHGG010000003.1"/>
</dbReference>
<sequence>MDYSSLSKNLDTLSTAFKKAGSKVGMANDELLEKQGNILSENGLARHAIEPLEAVGFTFDVNEFEVLTSTMCSDPEKYETGVWNISTALKNASEIAAQGEDAVLSYVSSHVGDLKAATLSESEISSGLVASALTDIGLKSLQWDDDAEVTIGEVSFLAKQINNVNPKVTETQTLSPAKMKM</sequence>
<reference evidence="1" key="1">
    <citation type="submission" date="2023-06" db="EMBL/GenBank/DDBJ databases">
        <title>Genomic Diversity of Vibrio spp. and Metagenomic Analysis of Pathogens in Florida Gulf Coastal Waters Following Hurricane Ian.</title>
        <authorList>
            <person name="Brumfield K.D."/>
        </authorList>
    </citation>
    <scope>NUCLEOTIDE SEQUENCE</scope>
    <source>
        <strain evidence="1">WBS2B-138</strain>
    </source>
</reference>
<comment type="caution">
    <text evidence="1">The sequence shown here is derived from an EMBL/GenBank/DDBJ whole genome shotgun (WGS) entry which is preliminary data.</text>
</comment>
<accession>A0AAW8Q0D8</accession>